<gene>
    <name evidence="18" type="ORF">OGATHE_003174</name>
</gene>
<dbReference type="InterPro" id="IPR007861">
    <property type="entry name" value="DNA_mismatch_repair_MutS_clamp"/>
</dbReference>
<evidence type="ECO:0000256" key="10">
    <source>
        <dbReference type="ARBA" id="ARBA00023242"/>
    </source>
</evidence>
<dbReference type="GO" id="GO:0006298">
    <property type="term" value="P:mismatch repair"/>
    <property type="evidence" value="ECO:0007669"/>
    <property type="project" value="InterPro"/>
</dbReference>
<dbReference type="Pfam" id="PF05192">
    <property type="entry name" value="MutS_III"/>
    <property type="match status" value="1"/>
</dbReference>
<keyword evidence="10" id="KW-0539">Nucleus</keyword>
<dbReference type="GO" id="GO:0005634">
    <property type="term" value="C:nucleus"/>
    <property type="evidence" value="ECO:0007669"/>
    <property type="project" value="UniProtKB-SubCell"/>
</dbReference>
<keyword evidence="9 14" id="KW-0234">DNA repair</keyword>
<dbReference type="NCBIfam" id="NF003810">
    <property type="entry name" value="PRK05399.1"/>
    <property type="match status" value="1"/>
</dbReference>
<dbReference type="GO" id="GO:0140664">
    <property type="term" value="F:ATP-dependent DNA damage sensor activity"/>
    <property type="evidence" value="ECO:0007669"/>
    <property type="project" value="InterPro"/>
</dbReference>
<dbReference type="SMART" id="SM00534">
    <property type="entry name" value="MUTSac"/>
    <property type="match status" value="1"/>
</dbReference>
<dbReference type="PANTHER" id="PTHR11361:SF122">
    <property type="entry name" value="DNA MISMATCH REPAIR PROTEIN MSH3"/>
    <property type="match status" value="1"/>
</dbReference>
<sequence length="976" mass="110875">MSQQMLSRWIKRENSSSPVPDTANNTEAVENSQKNGKSRSTPSTGSKASSIDAFRYSDTAGSLTRSKFADKLKGYTVGTRKRLFSEEGEDAPKKAKSSKLTPLEQQIYDLKMQHRDKLLAIQVGYKYKFYGEDARAASQILNIMFIPGRLFFTNSDDLYDKLAYCSIPDVRLHVHLKRLLSAGYKVAVVDQNETAAIKSTTASKNKLFERRISKVYTSSTYIDNEDVISGGRFVVALTETKNKETPVISLVAVDVYSADIIYDEFEDNFVRNELETRLYHLDPTEFLLIGEISRETQKALDLFKRYTRESATSLRSEARDAKTYTQIADVLNVNLSDEAFDLVAKLSVAVQGCFAELVEHMIEFELANVFDLVDKYTHFSSVHRCMILDANTLRNLEIYKNSTNGQEYGSLLWMLDHTNTQFGRRELRRWIGRPLTDREEVAKRADSVESIMKNYQSVAIESTVKLLRNCPDLEAALSRIHYGRSKRKDTYMFLKKMNEILQFYGDLPDTYATSVQTNPSLREIFDDLKTSASSGLKDFRNLLDMVHSPAAIDDTSPEHVTGYFNTSFFDYHLIQQHLENISQVEQQLEAELKEIRKIVGRPGMGYVTNNKEPYLVEVRNTQVASLPKDWLKINGTKSVSRFRTPSGAALYRQIQYHSEMLQKECNDCFTKFVKRIDEYYLDLNKTIRHLAVLDSLISLSAASSLNEGYTKPVFVDSPCIDVKNSRNPISENLKTSTRYIPNDFKMSHSEGRIALITGPNMGGKSSFIRQIALLVVMAQIGCYIPADSGSKLSIFDSIHTRMGAQDDIIKGESTFQVELKECSTILKECGPRSLVLMDEVGRGTSTMDGFAIAHSILRYLVTDRSPFVLFITHYQNLRSFERFKEVKSYHMGIQKVDEDIVFTYKLSAGCSDRSYGINCAKLAGLPKPVLESAHQNSVRFENDWRLKEALSLAHNFRTLIENKDYAKLLELAQDLV</sequence>
<evidence type="ECO:0000256" key="11">
    <source>
        <dbReference type="ARBA" id="ARBA00025373"/>
    </source>
</evidence>
<evidence type="ECO:0000256" key="3">
    <source>
        <dbReference type="ARBA" id="ARBA00019000"/>
    </source>
</evidence>
<reference evidence="18" key="2">
    <citation type="submission" date="2021-01" db="EMBL/GenBank/DDBJ databases">
        <authorList>
            <person name="Schikora-Tamarit M.A."/>
        </authorList>
    </citation>
    <scope>NUCLEOTIDE SEQUENCE</scope>
    <source>
        <strain evidence="18">NCAIM Y.01608</strain>
    </source>
</reference>
<dbReference type="InterPro" id="IPR036678">
    <property type="entry name" value="MutS_con_dom_sf"/>
</dbReference>
<reference evidence="18" key="1">
    <citation type="journal article" date="2021" name="Open Biol.">
        <title>Shared evolutionary footprints suggest mitochondrial oxidative damage underlies multiple complex I losses in fungi.</title>
        <authorList>
            <person name="Schikora-Tamarit M.A."/>
            <person name="Marcet-Houben M."/>
            <person name="Nosek J."/>
            <person name="Gabaldon T."/>
        </authorList>
    </citation>
    <scope>NUCLEOTIDE SEQUENCE</scope>
    <source>
        <strain evidence="18">NCAIM Y.01608</strain>
    </source>
</reference>
<evidence type="ECO:0000256" key="7">
    <source>
        <dbReference type="ARBA" id="ARBA00022840"/>
    </source>
</evidence>
<evidence type="ECO:0000313" key="19">
    <source>
        <dbReference type="Proteomes" id="UP000788993"/>
    </source>
</evidence>
<evidence type="ECO:0000256" key="9">
    <source>
        <dbReference type="ARBA" id="ARBA00023204"/>
    </source>
</evidence>
<comment type="caution">
    <text evidence="18">The sequence shown here is derived from an EMBL/GenBank/DDBJ whole genome shotgun (WGS) entry which is preliminary data.</text>
</comment>
<dbReference type="SUPFAM" id="SSF52540">
    <property type="entry name" value="P-loop containing nucleoside triphosphate hydrolases"/>
    <property type="match status" value="1"/>
</dbReference>
<dbReference type="Pfam" id="PF00488">
    <property type="entry name" value="MutS_V"/>
    <property type="match status" value="1"/>
</dbReference>
<evidence type="ECO:0000313" key="18">
    <source>
        <dbReference type="EMBL" id="KAH3667651.1"/>
    </source>
</evidence>
<evidence type="ECO:0000259" key="17">
    <source>
        <dbReference type="PROSITE" id="PS00486"/>
    </source>
</evidence>
<proteinExistence type="inferred from homology"/>
<dbReference type="SUPFAM" id="SSF48334">
    <property type="entry name" value="DNA repair protein MutS, domain III"/>
    <property type="match status" value="1"/>
</dbReference>
<dbReference type="Pfam" id="PF05188">
    <property type="entry name" value="MutS_II"/>
    <property type="match status" value="1"/>
</dbReference>
<evidence type="ECO:0000256" key="14">
    <source>
        <dbReference type="RuleBase" id="RU003756"/>
    </source>
</evidence>
<dbReference type="InterPro" id="IPR045076">
    <property type="entry name" value="MutS"/>
</dbReference>
<dbReference type="GO" id="GO:0006312">
    <property type="term" value="P:mitotic recombination"/>
    <property type="evidence" value="ECO:0007669"/>
    <property type="project" value="TreeGrafter"/>
</dbReference>
<keyword evidence="8 14" id="KW-0238">DNA-binding</keyword>
<dbReference type="SUPFAM" id="SSF55271">
    <property type="entry name" value="DNA repair protein MutS, domain I"/>
    <property type="match status" value="1"/>
</dbReference>
<keyword evidence="6 14" id="KW-0227">DNA damage</keyword>
<dbReference type="GO" id="GO:0030983">
    <property type="term" value="F:mismatched DNA binding"/>
    <property type="evidence" value="ECO:0007669"/>
    <property type="project" value="InterPro"/>
</dbReference>
<dbReference type="GO" id="GO:0005524">
    <property type="term" value="F:ATP binding"/>
    <property type="evidence" value="ECO:0007669"/>
    <property type="project" value="UniProtKB-KW"/>
</dbReference>
<dbReference type="Proteomes" id="UP000788993">
    <property type="component" value="Unassembled WGS sequence"/>
</dbReference>
<evidence type="ECO:0000256" key="13">
    <source>
        <dbReference type="ARBA" id="ARBA00029792"/>
    </source>
</evidence>
<feature type="compositionally biased region" description="Polar residues" evidence="16">
    <location>
        <begin position="15"/>
        <end position="49"/>
    </location>
</feature>
<comment type="subunit">
    <text evidence="12">Heterodimer consisting of MSH2-MSH3 (MutS beta). Forms a ternary complex with MutL alpha (MLH1-PMS1).</text>
</comment>
<feature type="coiled-coil region" evidence="15">
    <location>
        <begin position="574"/>
        <end position="601"/>
    </location>
</feature>
<dbReference type="Gene3D" id="3.40.1170.10">
    <property type="entry name" value="DNA repair protein MutS, domain I"/>
    <property type="match status" value="1"/>
</dbReference>
<dbReference type="Gene3D" id="3.30.420.110">
    <property type="entry name" value="MutS, connector domain"/>
    <property type="match status" value="1"/>
</dbReference>
<keyword evidence="5 14" id="KW-0547">Nucleotide-binding</keyword>
<comment type="similarity">
    <text evidence="2">Belongs to the DNA mismatch repair MutS family. MSH3 subfamily.</text>
</comment>
<dbReference type="InterPro" id="IPR017261">
    <property type="entry name" value="DNA_mismatch_repair_MutS/MSH"/>
</dbReference>
<feature type="domain" description="DNA mismatch repair proteins mutS family" evidence="17">
    <location>
        <begin position="833"/>
        <end position="849"/>
    </location>
</feature>
<dbReference type="InterPro" id="IPR036187">
    <property type="entry name" value="DNA_mismatch_repair_MutS_sf"/>
</dbReference>
<organism evidence="18 19">
    <name type="scientific">Ogataea polymorpha</name>
    <dbReference type="NCBI Taxonomy" id="460523"/>
    <lineage>
        <taxon>Eukaryota</taxon>
        <taxon>Fungi</taxon>
        <taxon>Dikarya</taxon>
        <taxon>Ascomycota</taxon>
        <taxon>Saccharomycotina</taxon>
        <taxon>Pichiomycetes</taxon>
        <taxon>Pichiales</taxon>
        <taxon>Pichiaceae</taxon>
        <taxon>Ogataea</taxon>
    </lineage>
</organism>
<dbReference type="InterPro" id="IPR027417">
    <property type="entry name" value="P-loop_NTPase"/>
</dbReference>
<dbReference type="InterPro" id="IPR007860">
    <property type="entry name" value="DNA_mmatch_repair_MutS_con_dom"/>
</dbReference>
<keyword evidence="15" id="KW-0175">Coiled coil</keyword>
<comment type="subcellular location">
    <subcellularLocation>
        <location evidence="1">Nucleus</location>
    </subcellularLocation>
</comment>
<feature type="region of interest" description="Disordered" evidence="16">
    <location>
        <begin position="1"/>
        <end position="51"/>
    </location>
</feature>
<dbReference type="EMBL" id="JAEUBD010001062">
    <property type="protein sequence ID" value="KAH3667651.1"/>
    <property type="molecule type" value="Genomic_DNA"/>
</dbReference>
<dbReference type="PROSITE" id="PS00486">
    <property type="entry name" value="DNA_MISMATCH_REPAIR_2"/>
    <property type="match status" value="1"/>
</dbReference>
<dbReference type="PIRSF" id="PIRSF037677">
    <property type="entry name" value="DNA_mis_repair_Msh6"/>
    <property type="match status" value="1"/>
</dbReference>
<dbReference type="PANTHER" id="PTHR11361">
    <property type="entry name" value="DNA MISMATCH REPAIR PROTEIN MUTS FAMILY MEMBER"/>
    <property type="match status" value="1"/>
</dbReference>
<evidence type="ECO:0000256" key="15">
    <source>
        <dbReference type="SAM" id="Coils"/>
    </source>
</evidence>
<dbReference type="InterPro" id="IPR000432">
    <property type="entry name" value="DNA_mismatch_repair_MutS_C"/>
</dbReference>
<comment type="function">
    <text evidence="11">Component of the post-replicative DNA mismatch repair system (MMR). Heterodimerizes with MSH2 to form MutS beta, which binds to DNA mismatches thereby initiating DNA repair. MSH3 provides substrate-binding and substrate specificity to the complex. When bound, the MutS beta heterodimer bends the DNA helix and shields approximately 20 base pairs. Acts mainly to repair insertion-deletion loops (IDLs) from 2 to 13 nucleotides in size, but can also repair base-base and single insertion-deletion mismatches that occur during replication. After mismatch binding, forms a ternary complex with the MutL alpha heterodimer, which is thought to be responsible for directing the downstream MMR events, including strand discrimination, excision, and resynthesis. ATP binding and hydrolysis play a pivotal role in mismatch repair functions.</text>
</comment>
<evidence type="ECO:0000256" key="1">
    <source>
        <dbReference type="ARBA" id="ARBA00004123"/>
    </source>
</evidence>
<keyword evidence="7" id="KW-0067">ATP-binding</keyword>
<evidence type="ECO:0000256" key="5">
    <source>
        <dbReference type="ARBA" id="ARBA00022741"/>
    </source>
</evidence>
<dbReference type="SMART" id="SM00533">
    <property type="entry name" value="MUTSd"/>
    <property type="match status" value="1"/>
</dbReference>
<accession>A0A9P8T6B6</accession>
<dbReference type="InterPro" id="IPR007696">
    <property type="entry name" value="DNA_mismatch_repair_MutS_core"/>
</dbReference>
<dbReference type="Gene3D" id="3.40.50.300">
    <property type="entry name" value="P-loop containing nucleotide triphosphate hydrolases"/>
    <property type="match status" value="1"/>
</dbReference>
<dbReference type="Pfam" id="PF01624">
    <property type="entry name" value="MutS_I"/>
    <property type="match status" value="1"/>
</dbReference>
<name>A0A9P8T6B6_9ASCO</name>
<dbReference type="InterPro" id="IPR016151">
    <property type="entry name" value="DNA_mismatch_repair_MutS_N"/>
</dbReference>
<keyword evidence="19" id="KW-1185">Reference proteome</keyword>
<protein>
    <recommendedName>
        <fullName evidence="3">DNA mismatch repair protein MSH3</fullName>
    </recommendedName>
    <alternativeName>
        <fullName evidence="4">DNA mismatch repair protein msh3</fullName>
    </alternativeName>
    <alternativeName>
        <fullName evidence="13">MutS protein homolog 3</fullName>
    </alternativeName>
</protein>
<evidence type="ECO:0000256" key="8">
    <source>
        <dbReference type="ARBA" id="ARBA00023125"/>
    </source>
</evidence>
<dbReference type="Gene3D" id="1.10.1420.10">
    <property type="match status" value="2"/>
</dbReference>
<evidence type="ECO:0000256" key="2">
    <source>
        <dbReference type="ARBA" id="ARBA00007094"/>
    </source>
</evidence>
<dbReference type="OrthoDB" id="121051at2759"/>
<evidence type="ECO:0000256" key="4">
    <source>
        <dbReference type="ARBA" id="ARBA00022151"/>
    </source>
</evidence>
<dbReference type="Pfam" id="PF05190">
    <property type="entry name" value="MutS_IV"/>
    <property type="match status" value="1"/>
</dbReference>
<evidence type="ECO:0000256" key="12">
    <source>
        <dbReference type="ARBA" id="ARBA00025902"/>
    </source>
</evidence>
<evidence type="ECO:0000256" key="6">
    <source>
        <dbReference type="ARBA" id="ARBA00022763"/>
    </source>
</evidence>
<dbReference type="InterPro" id="IPR007695">
    <property type="entry name" value="DNA_mismatch_repair_MutS-lik_N"/>
</dbReference>
<evidence type="ECO:0000256" key="16">
    <source>
        <dbReference type="SAM" id="MobiDB-lite"/>
    </source>
</evidence>
<dbReference type="AlphaFoldDB" id="A0A9P8T6B6"/>